<keyword evidence="1" id="KW-0732">Signal</keyword>
<feature type="signal peptide" evidence="1">
    <location>
        <begin position="1"/>
        <end position="18"/>
    </location>
</feature>
<sequence>MKFIFISFLFILSGAPCAAVHTAAQLLQMINEKGANTVVHELYDGSESEWWNHIIPEISKGNNDWLTVASALESGVDASTAEDLQGAVSEAIPHNPVGVLAILNDNRPLLNIEKICAFTSYPESEEEMNKLFVNSIREMYKVKTTEGKRCIAVMINNVENSIPFNKDL</sequence>
<dbReference type="RefSeq" id="WP_016151574.1">
    <property type="nucleotide sequence ID" value="NZ_CP099374.1"/>
</dbReference>
<feature type="chain" id="PRO_5034240943" evidence="1">
    <location>
        <begin position="19"/>
        <end position="168"/>
    </location>
</feature>
<gene>
    <name evidence="2" type="ORF">ID160_12705</name>
</gene>
<organism evidence="2 3">
    <name type="scientific">Citrobacter braakii</name>
    <dbReference type="NCBI Taxonomy" id="57706"/>
    <lineage>
        <taxon>Bacteria</taxon>
        <taxon>Pseudomonadati</taxon>
        <taxon>Pseudomonadota</taxon>
        <taxon>Gammaproteobacteria</taxon>
        <taxon>Enterobacterales</taxon>
        <taxon>Enterobacteriaceae</taxon>
        <taxon>Citrobacter</taxon>
        <taxon>Citrobacter freundii complex</taxon>
    </lineage>
</organism>
<protein>
    <submittedName>
        <fullName evidence="2">Uncharacterized protein</fullName>
    </submittedName>
</protein>
<comment type="caution">
    <text evidence="2">The sequence shown here is derived from an EMBL/GenBank/DDBJ whole genome shotgun (WGS) entry which is preliminary data.</text>
</comment>
<reference evidence="2" key="1">
    <citation type="submission" date="2020-09" db="EMBL/GenBank/DDBJ databases">
        <title>Characterization of IncC plasmids in Enterobacterales of food-producing animals originating from China.</title>
        <authorList>
            <person name="Zhang Y."/>
            <person name="Lei C.-W."/>
        </authorList>
    </citation>
    <scope>NUCLEOTIDE SEQUENCE</scope>
    <source>
        <strain evidence="2">CC1</strain>
    </source>
</reference>
<evidence type="ECO:0000313" key="3">
    <source>
        <dbReference type="Proteomes" id="UP000605024"/>
    </source>
</evidence>
<dbReference type="Proteomes" id="UP000605024">
    <property type="component" value="Unassembled WGS sequence"/>
</dbReference>
<dbReference type="EMBL" id="JACXSK010000005">
    <property type="protein sequence ID" value="MBD3123533.1"/>
    <property type="molecule type" value="Genomic_DNA"/>
</dbReference>
<accession>A0A8I0G598</accession>
<dbReference type="AlphaFoldDB" id="A0A8I0G598"/>
<evidence type="ECO:0000256" key="1">
    <source>
        <dbReference type="SAM" id="SignalP"/>
    </source>
</evidence>
<evidence type="ECO:0000313" key="2">
    <source>
        <dbReference type="EMBL" id="MBD3123533.1"/>
    </source>
</evidence>
<proteinExistence type="predicted"/>
<name>A0A8I0G598_CITBR</name>